<dbReference type="AlphaFoldDB" id="A0A074SA72"/>
<dbReference type="Proteomes" id="UP000027456">
    <property type="component" value="Unassembled WGS sequence"/>
</dbReference>
<proteinExistence type="predicted"/>
<evidence type="ECO:0000256" key="4">
    <source>
        <dbReference type="PROSITE-ProRule" id="PRU00134"/>
    </source>
</evidence>
<dbReference type="EMBL" id="AZST01000898">
    <property type="protein sequence ID" value="KEP46927.1"/>
    <property type="molecule type" value="Genomic_DNA"/>
</dbReference>
<organism evidence="6 7">
    <name type="scientific">Rhizoctonia solani 123E</name>
    <dbReference type="NCBI Taxonomy" id="1423351"/>
    <lineage>
        <taxon>Eukaryota</taxon>
        <taxon>Fungi</taxon>
        <taxon>Dikarya</taxon>
        <taxon>Basidiomycota</taxon>
        <taxon>Agaricomycotina</taxon>
        <taxon>Agaricomycetes</taxon>
        <taxon>Cantharellales</taxon>
        <taxon>Ceratobasidiaceae</taxon>
        <taxon>Rhizoctonia</taxon>
    </lineage>
</organism>
<evidence type="ECO:0000313" key="7">
    <source>
        <dbReference type="Proteomes" id="UP000027456"/>
    </source>
</evidence>
<evidence type="ECO:0000256" key="1">
    <source>
        <dbReference type="ARBA" id="ARBA00022723"/>
    </source>
</evidence>
<sequence>MDHQDWGPAFSEYAAVFHERMEASFARYLAAEEAIIDVPGNIIPLDLLETALATGENMHKIGYRGGPNFPVLFTTMQEYTRKHSGDAFENYFGFLCIRNLIRMVCIGILSENSSLEGFLKKLNPDMSRNEVTELLSSMALNVVHQAMATNSSDTITDLLGFQSFGGAAFVDNGGLRQEDARFLVHLLWKSRKSIILLKSKQLLPGLPTLLFVLSEMTKRLTDIRDSQKVQLQDLTIRSYLVNASDPDREILSRIAMWIHNSLHPPGRPGSNVRPDYVPVDDDDGTIVAQAYINLSTPPIDQTLGASTDMFIGISMVLFRWIFTVLTKPEPRRPSLDELIPVTMNIALERLRVEIDRESSGPMTETMRTLTWYYSADICRQIRWFHENTRTPNVREALVTMLYNAEFHDLLGRYLTIVFRSHDIKPQMWEFFLGGIEQISDFLKLSPRISATEMESAAAQWLKITNHVFSHFSSLAPCPTPKAILSDAMDAWSTLYTPPLLRALKYNPCTNPRCPAPVAYGWEPEARLVCGRCSVARYCNRRCQDMHWSLKTIDAHSLMCG</sequence>
<dbReference type="InterPro" id="IPR002893">
    <property type="entry name" value="Znf_MYND"/>
</dbReference>
<dbReference type="GO" id="GO:0008270">
    <property type="term" value="F:zinc ion binding"/>
    <property type="evidence" value="ECO:0007669"/>
    <property type="project" value="UniProtKB-KW"/>
</dbReference>
<dbReference type="OrthoDB" id="3143504at2759"/>
<accession>A0A074SA72</accession>
<evidence type="ECO:0000256" key="3">
    <source>
        <dbReference type="ARBA" id="ARBA00022833"/>
    </source>
</evidence>
<gene>
    <name evidence="6" type="ORF">V565_175170</name>
</gene>
<dbReference type="Gene3D" id="6.10.140.2220">
    <property type="match status" value="1"/>
</dbReference>
<keyword evidence="3" id="KW-0862">Zinc</keyword>
<evidence type="ECO:0000259" key="5">
    <source>
        <dbReference type="PROSITE" id="PS50865"/>
    </source>
</evidence>
<dbReference type="SUPFAM" id="SSF144232">
    <property type="entry name" value="HIT/MYND zinc finger-like"/>
    <property type="match status" value="1"/>
</dbReference>
<dbReference type="Pfam" id="PF01753">
    <property type="entry name" value="zf-MYND"/>
    <property type="match status" value="1"/>
</dbReference>
<keyword evidence="2 4" id="KW-0863">Zinc-finger</keyword>
<dbReference type="PROSITE" id="PS50865">
    <property type="entry name" value="ZF_MYND_2"/>
    <property type="match status" value="1"/>
</dbReference>
<evidence type="ECO:0000256" key="2">
    <source>
        <dbReference type="ARBA" id="ARBA00022771"/>
    </source>
</evidence>
<keyword evidence="1" id="KW-0479">Metal-binding</keyword>
<protein>
    <submittedName>
        <fullName evidence="6">Zf-MYND domain protein</fullName>
    </submittedName>
</protein>
<dbReference type="HOGENOM" id="CLU_034875_0_0_1"/>
<name>A0A074SA72_9AGAM</name>
<keyword evidence="7" id="KW-1185">Reference proteome</keyword>
<evidence type="ECO:0000313" key="6">
    <source>
        <dbReference type="EMBL" id="KEP46927.1"/>
    </source>
</evidence>
<comment type="caution">
    <text evidence="6">The sequence shown here is derived from an EMBL/GenBank/DDBJ whole genome shotgun (WGS) entry which is preliminary data.</text>
</comment>
<reference evidence="6 7" key="1">
    <citation type="submission" date="2013-12" db="EMBL/GenBank/DDBJ databases">
        <authorList>
            <person name="Cubeta M."/>
            <person name="Pakala S."/>
            <person name="Fedorova N."/>
            <person name="Thomas E."/>
            <person name="Dean R."/>
            <person name="Jabaji S."/>
            <person name="Neate S."/>
            <person name="Toda T."/>
            <person name="Tavantzis S."/>
            <person name="Vilgalys R."/>
            <person name="Bharathan N."/>
            <person name="Pakala S."/>
            <person name="Losada L.S."/>
            <person name="Zafar N."/>
            <person name="Nierman W."/>
        </authorList>
    </citation>
    <scope>NUCLEOTIDE SEQUENCE [LARGE SCALE GENOMIC DNA]</scope>
    <source>
        <strain evidence="6 7">123E</strain>
    </source>
</reference>
<feature type="domain" description="MYND-type" evidence="5">
    <location>
        <begin position="510"/>
        <end position="559"/>
    </location>
</feature>